<dbReference type="EMBL" id="QGKY02000190">
    <property type="protein sequence ID" value="KAF2588859.1"/>
    <property type="molecule type" value="Genomic_DNA"/>
</dbReference>
<evidence type="ECO:0000313" key="1">
    <source>
        <dbReference type="EMBL" id="KAF2588859.1"/>
    </source>
</evidence>
<gene>
    <name evidence="1" type="ORF">F2Q70_00041306</name>
</gene>
<protein>
    <submittedName>
        <fullName evidence="1">Uncharacterized protein</fullName>
    </submittedName>
</protein>
<name>A0A8S9K414_BRACR</name>
<comment type="caution">
    <text evidence="1">The sequence shown here is derived from an EMBL/GenBank/DDBJ whole genome shotgun (WGS) entry which is preliminary data.</text>
</comment>
<dbReference type="AlphaFoldDB" id="A0A8S9K414"/>
<sequence>MMLLSLELWFVSAMVMEILAPSSSKALGALRDSSQSGAVGASRACRFTD</sequence>
<proteinExistence type="predicted"/>
<reference evidence="1" key="1">
    <citation type="submission" date="2019-12" db="EMBL/GenBank/DDBJ databases">
        <title>Genome sequencing and annotation of Brassica cretica.</title>
        <authorList>
            <person name="Studholme D.J."/>
            <person name="Sarris P.F."/>
        </authorList>
    </citation>
    <scope>NUCLEOTIDE SEQUENCE</scope>
    <source>
        <strain evidence="1">PFS-102/07</strain>
        <tissue evidence="1">Leaf</tissue>
    </source>
</reference>
<accession>A0A8S9K414</accession>
<organism evidence="1">
    <name type="scientific">Brassica cretica</name>
    <name type="common">Mustard</name>
    <dbReference type="NCBI Taxonomy" id="69181"/>
    <lineage>
        <taxon>Eukaryota</taxon>
        <taxon>Viridiplantae</taxon>
        <taxon>Streptophyta</taxon>
        <taxon>Embryophyta</taxon>
        <taxon>Tracheophyta</taxon>
        <taxon>Spermatophyta</taxon>
        <taxon>Magnoliopsida</taxon>
        <taxon>eudicotyledons</taxon>
        <taxon>Gunneridae</taxon>
        <taxon>Pentapetalae</taxon>
        <taxon>rosids</taxon>
        <taxon>malvids</taxon>
        <taxon>Brassicales</taxon>
        <taxon>Brassicaceae</taxon>
        <taxon>Brassiceae</taxon>
        <taxon>Brassica</taxon>
    </lineage>
</organism>